<comment type="subunit">
    <text evidence="2">Homodimer.</text>
</comment>
<dbReference type="PROSITE" id="PS00061">
    <property type="entry name" value="ADH_SHORT"/>
    <property type="match status" value="1"/>
</dbReference>
<accession>A0A9P0HF41</accession>
<protein>
    <recommendedName>
        <fullName evidence="8">Dihydropteridine reductase</fullName>
        <ecNumber evidence="7">1.5.1.34</ecNumber>
    </recommendedName>
    <alternativeName>
        <fullName evidence="10">HDHPR</fullName>
    </alternativeName>
    <alternativeName>
        <fullName evidence="9">Quinoid dihydropteridine reductase</fullName>
    </alternativeName>
</protein>
<dbReference type="CDD" id="cd05334">
    <property type="entry name" value="DHPR_SDR_c_like"/>
    <property type="match status" value="1"/>
</dbReference>
<dbReference type="Pfam" id="PF00106">
    <property type="entry name" value="adh_short"/>
    <property type="match status" value="1"/>
</dbReference>
<dbReference type="GO" id="GO:0004155">
    <property type="term" value="F:6,7-dihydropteridine reductase activity"/>
    <property type="evidence" value="ECO:0007669"/>
    <property type="project" value="UniProtKB-EC"/>
</dbReference>
<dbReference type="GO" id="GO:0070402">
    <property type="term" value="F:NADPH binding"/>
    <property type="evidence" value="ECO:0007669"/>
    <property type="project" value="TreeGrafter"/>
</dbReference>
<comment type="catalytic activity">
    <reaction evidence="11">
        <text>5,6,7,8-tetrahydropteridine + NADP(+) = 6,7-dihydropteridine + NADPH + H(+)</text>
        <dbReference type="Rhea" id="RHEA:17865"/>
        <dbReference type="ChEBI" id="CHEBI:15378"/>
        <dbReference type="ChEBI" id="CHEBI:28889"/>
        <dbReference type="ChEBI" id="CHEBI:30156"/>
        <dbReference type="ChEBI" id="CHEBI:57783"/>
        <dbReference type="ChEBI" id="CHEBI:58349"/>
        <dbReference type="EC" id="1.5.1.34"/>
    </reaction>
    <physiologicalReaction direction="right-to-left" evidence="11">
        <dbReference type="Rhea" id="RHEA:17867"/>
    </physiologicalReaction>
</comment>
<proteinExistence type="inferred from homology"/>
<evidence type="ECO:0000256" key="6">
    <source>
        <dbReference type="ARBA" id="ARBA00037099"/>
    </source>
</evidence>
<dbReference type="InterPro" id="IPR020904">
    <property type="entry name" value="Sc_DH/Rdtase_CS"/>
</dbReference>
<evidence type="ECO:0000313" key="14">
    <source>
        <dbReference type="Proteomes" id="UP001152798"/>
    </source>
</evidence>
<gene>
    <name evidence="13" type="ORF">NEZAVI_LOCUS9858</name>
</gene>
<dbReference type="EC" id="1.5.1.34" evidence="7"/>
<evidence type="ECO:0000256" key="4">
    <source>
        <dbReference type="ARBA" id="ARBA00023002"/>
    </source>
</evidence>
<evidence type="ECO:0000256" key="10">
    <source>
        <dbReference type="ARBA" id="ARBA00042518"/>
    </source>
</evidence>
<dbReference type="InterPro" id="IPR036291">
    <property type="entry name" value="NAD(P)-bd_dom_sf"/>
</dbReference>
<dbReference type="PRINTS" id="PR00081">
    <property type="entry name" value="GDHRDH"/>
</dbReference>
<dbReference type="Gene3D" id="3.40.50.720">
    <property type="entry name" value="NAD(P)-binding Rossmann-like Domain"/>
    <property type="match status" value="1"/>
</dbReference>
<name>A0A9P0HF41_NEZVI</name>
<sequence>MSLQRVLVYGGCGALGSTCVQYFKNKNWWVGSIDTKPNDLADKSFIVDVTEPCLKQEETIRSAVSSALGNDKLDAIICVAGGWAGGSAASEDFLKNSDLMWKQSVWSSSIAASLSNKFLKEGGFLTLTGANAALKGTPGMIGYGMAKAAVHHLTKSLACDNSGLPAKAQVVSILPVTLDTPMNRKWMPKADTSTWTPLEFIAELFHKWITVPGDRPPNGSLVSLITKDNESKYVVE</sequence>
<comment type="catalytic activity">
    <reaction evidence="12">
        <text>5,6,7,8-tetrahydropteridine + NAD(+) = 6,7-dihydropteridine + NADH + H(+)</text>
        <dbReference type="Rhea" id="RHEA:17869"/>
        <dbReference type="ChEBI" id="CHEBI:15378"/>
        <dbReference type="ChEBI" id="CHEBI:28889"/>
        <dbReference type="ChEBI" id="CHEBI:30156"/>
        <dbReference type="ChEBI" id="CHEBI:57540"/>
        <dbReference type="ChEBI" id="CHEBI:57945"/>
        <dbReference type="EC" id="1.5.1.34"/>
    </reaction>
    <physiologicalReaction direction="right-to-left" evidence="12">
        <dbReference type="Rhea" id="RHEA:17871"/>
    </physiologicalReaction>
</comment>
<dbReference type="Proteomes" id="UP001152798">
    <property type="component" value="Chromosome 4"/>
</dbReference>
<dbReference type="InterPro" id="IPR002347">
    <property type="entry name" value="SDR_fam"/>
</dbReference>
<evidence type="ECO:0000256" key="3">
    <source>
        <dbReference type="ARBA" id="ARBA00022857"/>
    </source>
</evidence>
<keyword evidence="5" id="KW-0783">Tetrahydrobiopterin biosynthesis</keyword>
<dbReference type="FunFam" id="3.40.50.720:FF:000157">
    <property type="entry name" value="Quinoid dihydropteridine reductase"/>
    <property type="match status" value="1"/>
</dbReference>
<keyword evidence="14" id="KW-1185">Reference proteome</keyword>
<evidence type="ECO:0000256" key="1">
    <source>
        <dbReference type="ARBA" id="ARBA00006484"/>
    </source>
</evidence>
<comment type="function">
    <text evidence="6">Catalyzes the conversion of quinonoid dihydrobiopterin into tetrahydrobiopterin.</text>
</comment>
<keyword evidence="3" id="KW-0521">NADP</keyword>
<comment type="similarity">
    <text evidence="1">Belongs to the short-chain dehydrogenases/reductases (SDR) family.</text>
</comment>
<dbReference type="GO" id="GO:0006559">
    <property type="term" value="P:L-phenylalanine catabolic process"/>
    <property type="evidence" value="ECO:0007669"/>
    <property type="project" value="TreeGrafter"/>
</dbReference>
<reference evidence="13" key="1">
    <citation type="submission" date="2022-01" db="EMBL/GenBank/DDBJ databases">
        <authorList>
            <person name="King R."/>
        </authorList>
    </citation>
    <scope>NUCLEOTIDE SEQUENCE</scope>
</reference>
<keyword evidence="4" id="KW-0560">Oxidoreductase</keyword>
<evidence type="ECO:0000256" key="2">
    <source>
        <dbReference type="ARBA" id="ARBA00011738"/>
    </source>
</evidence>
<evidence type="ECO:0000313" key="13">
    <source>
        <dbReference type="EMBL" id="CAH1400669.1"/>
    </source>
</evidence>
<evidence type="ECO:0000256" key="7">
    <source>
        <dbReference type="ARBA" id="ARBA00039153"/>
    </source>
</evidence>
<dbReference type="GO" id="GO:0006729">
    <property type="term" value="P:tetrahydrobiopterin biosynthetic process"/>
    <property type="evidence" value="ECO:0007669"/>
    <property type="project" value="UniProtKB-KW"/>
</dbReference>
<dbReference type="PANTHER" id="PTHR15104">
    <property type="entry name" value="DIHYDROPTERIDINE REDUCTASE"/>
    <property type="match status" value="1"/>
</dbReference>
<evidence type="ECO:0000256" key="12">
    <source>
        <dbReference type="ARBA" id="ARBA00047536"/>
    </source>
</evidence>
<evidence type="ECO:0000256" key="9">
    <source>
        <dbReference type="ARBA" id="ARBA00041348"/>
    </source>
</evidence>
<dbReference type="AlphaFoldDB" id="A0A9P0HF41"/>
<dbReference type="PANTHER" id="PTHR15104:SF0">
    <property type="entry name" value="DIHYDROPTERIDINE REDUCTASE"/>
    <property type="match status" value="1"/>
</dbReference>
<dbReference type="GO" id="GO:0005737">
    <property type="term" value="C:cytoplasm"/>
    <property type="evidence" value="ECO:0007669"/>
    <property type="project" value="TreeGrafter"/>
</dbReference>
<dbReference type="SUPFAM" id="SSF51735">
    <property type="entry name" value="NAD(P)-binding Rossmann-fold domains"/>
    <property type="match status" value="1"/>
</dbReference>
<evidence type="ECO:0000256" key="5">
    <source>
        <dbReference type="ARBA" id="ARBA00023007"/>
    </source>
</evidence>
<dbReference type="EMBL" id="OV725080">
    <property type="protein sequence ID" value="CAH1400669.1"/>
    <property type="molecule type" value="Genomic_DNA"/>
</dbReference>
<evidence type="ECO:0000256" key="8">
    <source>
        <dbReference type="ARBA" id="ARBA00039520"/>
    </source>
</evidence>
<organism evidence="13 14">
    <name type="scientific">Nezara viridula</name>
    <name type="common">Southern green stink bug</name>
    <name type="synonym">Cimex viridulus</name>
    <dbReference type="NCBI Taxonomy" id="85310"/>
    <lineage>
        <taxon>Eukaryota</taxon>
        <taxon>Metazoa</taxon>
        <taxon>Ecdysozoa</taxon>
        <taxon>Arthropoda</taxon>
        <taxon>Hexapoda</taxon>
        <taxon>Insecta</taxon>
        <taxon>Pterygota</taxon>
        <taxon>Neoptera</taxon>
        <taxon>Paraneoptera</taxon>
        <taxon>Hemiptera</taxon>
        <taxon>Heteroptera</taxon>
        <taxon>Panheteroptera</taxon>
        <taxon>Pentatomomorpha</taxon>
        <taxon>Pentatomoidea</taxon>
        <taxon>Pentatomidae</taxon>
        <taxon>Pentatominae</taxon>
        <taxon>Nezara</taxon>
    </lineage>
</organism>
<evidence type="ECO:0000256" key="11">
    <source>
        <dbReference type="ARBA" id="ARBA00047429"/>
    </source>
</evidence>
<dbReference type="GO" id="GO:0070404">
    <property type="term" value="F:NADH binding"/>
    <property type="evidence" value="ECO:0007669"/>
    <property type="project" value="TreeGrafter"/>
</dbReference>
<dbReference type="OrthoDB" id="1204at2759"/>